<dbReference type="AlphaFoldDB" id="A0A0L0RWS4"/>
<organism evidence="2 3">
    <name type="scientific">Allomyces macrogynus (strain ATCC 38327)</name>
    <name type="common">Allomyces javanicus var. macrogynus</name>
    <dbReference type="NCBI Taxonomy" id="578462"/>
    <lineage>
        <taxon>Eukaryota</taxon>
        <taxon>Fungi</taxon>
        <taxon>Fungi incertae sedis</taxon>
        <taxon>Blastocladiomycota</taxon>
        <taxon>Blastocladiomycetes</taxon>
        <taxon>Blastocladiales</taxon>
        <taxon>Blastocladiaceae</taxon>
        <taxon>Allomyces</taxon>
    </lineage>
</organism>
<name>A0A0L0RWS4_ALLM3</name>
<feature type="region of interest" description="Disordered" evidence="1">
    <location>
        <begin position="81"/>
        <end position="138"/>
    </location>
</feature>
<evidence type="ECO:0000313" key="3">
    <source>
        <dbReference type="Proteomes" id="UP000054350"/>
    </source>
</evidence>
<reference evidence="3" key="2">
    <citation type="submission" date="2009-11" db="EMBL/GenBank/DDBJ databases">
        <title>The Genome Sequence of Allomyces macrogynus strain ATCC 38327.</title>
        <authorList>
            <consortium name="The Broad Institute Genome Sequencing Platform"/>
            <person name="Russ C."/>
            <person name="Cuomo C."/>
            <person name="Shea T."/>
            <person name="Young S.K."/>
            <person name="Zeng Q."/>
            <person name="Koehrsen M."/>
            <person name="Haas B."/>
            <person name="Borodovsky M."/>
            <person name="Guigo R."/>
            <person name="Alvarado L."/>
            <person name="Berlin A."/>
            <person name="Borenstein D."/>
            <person name="Chen Z."/>
            <person name="Engels R."/>
            <person name="Freedman E."/>
            <person name="Gellesch M."/>
            <person name="Goldberg J."/>
            <person name="Griggs A."/>
            <person name="Gujja S."/>
            <person name="Heiman D."/>
            <person name="Hepburn T."/>
            <person name="Howarth C."/>
            <person name="Jen D."/>
            <person name="Larson L."/>
            <person name="Lewis B."/>
            <person name="Mehta T."/>
            <person name="Park D."/>
            <person name="Pearson M."/>
            <person name="Roberts A."/>
            <person name="Saif S."/>
            <person name="Shenoy N."/>
            <person name="Sisk P."/>
            <person name="Stolte C."/>
            <person name="Sykes S."/>
            <person name="Walk T."/>
            <person name="White J."/>
            <person name="Yandava C."/>
            <person name="Burger G."/>
            <person name="Gray M.W."/>
            <person name="Holland P.W.H."/>
            <person name="King N."/>
            <person name="Lang F.B.F."/>
            <person name="Roger A.J."/>
            <person name="Ruiz-Trillo I."/>
            <person name="Lander E."/>
            <person name="Nusbaum C."/>
        </authorList>
    </citation>
    <scope>NUCLEOTIDE SEQUENCE [LARGE SCALE GENOMIC DNA]</scope>
    <source>
        <strain evidence="3">ATCC 38327</strain>
    </source>
</reference>
<proteinExistence type="predicted"/>
<reference evidence="2 3" key="1">
    <citation type="submission" date="2009-11" db="EMBL/GenBank/DDBJ databases">
        <title>Annotation of Allomyces macrogynus ATCC 38327.</title>
        <authorList>
            <consortium name="The Broad Institute Genome Sequencing Platform"/>
            <person name="Russ C."/>
            <person name="Cuomo C."/>
            <person name="Burger G."/>
            <person name="Gray M.W."/>
            <person name="Holland P.W.H."/>
            <person name="King N."/>
            <person name="Lang F.B.F."/>
            <person name="Roger A.J."/>
            <person name="Ruiz-Trillo I."/>
            <person name="Young S.K."/>
            <person name="Zeng Q."/>
            <person name="Gargeya S."/>
            <person name="Fitzgerald M."/>
            <person name="Haas B."/>
            <person name="Abouelleil A."/>
            <person name="Alvarado L."/>
            <person name="Arachchi H.M."/>
            <person name="Berlin A."/>
            <person name="Chapman S.B."/>
            <person name="Gearin G."/>
            <person name="Goldberg J."/>
            <person name="Griggs A."/>
            <person name="Gujja S."/>
            <person name="Hansen M."/>
            <person name="Heiman D."/>
            <person name="Howarth C."/>
            <person name="Larimer J."/>
            <person name="Lui A."/>
            <person name="MacDonald P.J.P."/>
            <person name="McCowen C."/>
            <person name="Montmayeur A."/>
            <person name="Murphy C."/>
            <person name="Neiman D."/>
            <person name="Pearson M."/>
            <person name="Priest M."/>
            <person name="Roberts A."/>
            <person name="Saif S."/>
            <person name="Shea T."/>
            <person name="Sisk P."/>
            <person name="Stolte C."/>
            <person name="Sykes S."/>
            <person name="Wortman J."/>
            <person name="Nusbaum C."/>
            <person name="Birren B."/>
        </authorList>
    </citation>
    <scope>NUCLEOTIDE SEQUENCE [LARGE SCALE GENOMIC DNA]</scope>
    <source>
        <strain evidence="2 3">ATCC 38327</strain>
    </source>
</reference>
<evidence type="ECO:0000256" key="1">
    <source>
        <dbReference type="SAM" id="MobiDB-lite"/>
    </source>
</evidence>
<dbReference type="EMBL" id="GG745328">
    <property type="protein sequence ID" value="KNE54803.1"/>
    <property type="molecule type" value="Genomic_DNA"/>
</dbReference>
<feature type="compositionally biased region" description="Basic residues" evidence="1">
    <location>
        <begin position="129"/>
        <end position="138"/>
    </location>
</feature>
<sequence length="138" mass="15590">MFPTPSSSASAGTTCKKAKSQQLALEQNWSRPNVIELPVNVQNGLITGPMAARKKFLEGLERNQKAQEERVWREQNLHLQMQQCQQPEQQPALFGAPQQPQPQPQPQPSSAAFEFRPPAGFQVQTFTASRKRKTYEDE</sequence>
<keyword evidence="3" id="KW-1185">Reference proteome</keyword>
<dbReference type="VEuPathDB" id="FungiDB:AMAG_00756"/>
<dbReference type="OrthoDB" id="5578191at2759"/>
<evidence type="ECO:0000313" key="2">
    <source>
        <dbReference type="EMBL" id="KNE54803.1"/>
    </source>
</evidence>
<protein>
    <submittedName>
        <fullName evidence="2">Uncharacterized protein</fullName>
    </submittedName>
</protein>
<gene>
    <name evidence="2" type="ORF">AMAG_00756</name>
</gene>
<accession>A0A0L0RWS4</accession>
<feature type="compositionally biased region" description="Low complexity" evidence="1">
    <location>
        <begin position="81"/>
        <end position="91"/>
    </location>
</feature>
<dbReference type="Proteomes" id="UP000054350">
    <property type="component" value="Unassembled WGS sequence"/>
</dbReference>